<comment type="caution">
    <text evidence="2">The sequence shown here is derived from an EMBL/GenBank/DDBJ whole genome shotgun (WGS) entry which is preliminary data.</text>
</comment>
<name>A0A4S4MQM2_9APHY</name>
<evidence type="ECO:0000313" key="2">
    <source>
        <dbReference type="EMBL" id="THH27677.1"/>
    </source>
</evidence>
<dbReference type="OrthoDB" id="3056649at2759"/>
<evidence type="ECO:0000256" key="1">
    <source>
        <dbReference type="SAM" id="MobiDB-lite"/>
    </source>
</evidence>
<evidence type="ECO:0000313" key="3">
    <source>
        <dbReference type="Proteomes" id="UP000308730"/>
    </source>
</evidence>
<organism evidence="2 3">
    <name type="scientific">Antrodiella citrinella</name>
    <dbReference type="NCBI Taxonomy" id="2447956"/>
    <lineage>
        <taxon>Eukaryota</taxon>
        <taxon>Fungi</taxon>
        <taxon>Dikarya</taxon>
        <taxon>Basidiomycota</taxon>
        <taxon>Agaricomycotina</taxon>
        <taxon>Agaricomycetes</taxon>
        <taxon>Polyporales</taxon>
        <taxon>Steccherinaceae</taxon>
        <taxon>Antrodiella</taxon>
    </lineage>
</organism>
<dbReference type="EMBL" id="SGPM01000233">
    <property type="protein sequence ID" value="THH27677.1"/>
    <property type="molecule type" value="Genomic_DNA"/>
</dbReference>
<feature type="compositionally biased region" description="Basic and acidic residues" evidence="1">
    <location>
        <begin position="28"/>
        <end position="47"/>
    </location>
</feature>
<dbReference type="AlphaFoldDB" id="A0A4S4MQM2"/>
<keyword evidence="3" id="KW-1185">Reference proteome</keyword>
<dbReference type="Proteomes" id="UP000308730">
    <property type="component" value="Unassembled WGS sequence"/>
</dbReference>
<reference evidence="2 3" key="1">
    <citation type="submission" date="2019-02" db="EMBL/GenBank/DDBJ databases">
        <title>Genome sequencing of the rare red list fungi Antrodiella citrinella (Flaviporus citrinellus).</title>
        <authorList>
            <person name="Buettner E."/>
            <person name="Kellner H."/>
        </authorList>
    </citation>
    <scope>NUCLEOTIDE SEQUENCE [LARGE SCALE GENOMIC DNA]</scope>
    <source>
        <strain evidence="2 3">DSM 108506</strain>
    </source>
</reference>
<sequence length="381" mass="41939">SQATSRAQSAEPPSAVAKSVGSDDEDRMEVVERGEGEVSARSSRSEANKPLPAPPSDNPSGMSMLEPVTTSALSEDRIQDLADEGRLDRIAAGPVNTRAENILNAIDDAAGAATDSEGMLAKYVTPIKDILAASGATEAIEHGLNSFMEDIPWLMKGLDEVARIHPVVTVAVLAFKAVYSMEMTRRENNKWIWSLYVEMKDMIAVLIQLRDIKDPQDVGPDDRTIEARLQGLVKQTGDDVKDCANACDTYTKKRLLVKVLKGYVWETKLVGFVGTFVQRRTEFEQALMMHMARTMHAMEATLSSVRVTADAINEKMAMFVQAFGSFMTPEETEMQDLVMQKGDLNTLQTNETVLLELSNYESSEPRTTASYIATLTGLRYV</sequence>
<proteinExistence type="predicted"/>
<evidence type="ECO:0008006" key="4">
    <source>
        <dbReference type="Google" id="ProtNLM"/>
    </source>
</evidence>
<accession>A0A4S4MQM2</accession>
<gene>
    <name evidence="2" type="ORF">EUX98_g6499</name>
</gene>
<protein>
    <recommendedName>
        <fullName evidence="4">Fungal STAND N-terminal Goodbye domain-containing protein</fullName>
    </recommendedName>
</protein>
<feature type="non-terminal residue" evidence="2">
    <location>
        <position position="1"/>
    </location>
</feature>
<feature type="region of interest" description="Disordered" evidence="1">
    <location>
        <begin position="1"/>
        <end position="72"/>
    </location>
</feature>